<feature type="transmembrane region" description="Helical" evidence="1">
    <location>
        <begin position="191"/>
        <end position="212"/>
    </location>
</feature>
<sequence>MKLDLFRHESFNLRTMQSLILSDFRSVRNQVMLTLGITYGIYLLPKLNKYVIMARFMEFSTGPVDLPLPLFPLYITLFICVIFTANIFSAIYAEKQSMFYFTLPASISEKLCSKLFISLVLFYLISFLSMILFFFLHYFLGMLGNLTVALGNLRTLDAVIFTTFFYYLFFHSIYFFCSLFWKRNAFLKTSFLIFAVIAVFFTLYLVGGIILFQRSVIADFSNIDPLTENFGQNIDFFRNILSKLSKFIFYGLPLLLYFLSFIHLKKKQISE</sequence>
<evidence type="ECO:0008006" key="4">
    <source>
        <dbReference type="Google" id="ProtNLM"/>
    </source>
</evidence>
<dbReference type="EMBL" id="JBHPBY010000508">
    <property type="protein sequence ID" value="MFC1853469.1"/>
    <property type="molecule type" value="Genomic_DNA"/>
</dbReference>
<comment type="caution">
    <text evidence="2">The sequence shown here is derived from an EMBL/GenBank/DDBJ whole genome shotgun (WGS) entry which is preliminary data.</text>
</comment>
<name>A0ABV6Z4X3_UNCC1</name>
<dbReference type="Proteomes" id="UP001594351">
    <property type="component" value="Unassembled WGS sequence"/>
</dbReference>
<feature type="transmembrane region" description="Helical" evidence="1">
    <location>
        <begin position="71"/>
        <end position="94"/>
    </location>
</feature>
<feature type="transmembrane region" description="Helical" evidence="1">
    <location>
        <begin position="159"/>
        <end position="179"/>
    </location>
</feature>
<accession>A0ABV6Z4X3</accession>
<organism evidence="2 3">
    <name type="scientific">candidate division CSSED10-310 bacterium</name>
    <dbReference type="NCBI Taxonomy" id="2855610"/>
    <lineage>
        <taxon>Bacteria</taxon>
        <taxon>Bacteria division CSSED10-310</taxon>
    </lineage>
</organism>
<feature type="transmembrane region" description="Helical" evidence="1">
    <location>
        <begin position="247"/>
        <end position="264"/>
    </location>
</feature>
<keyword evidence="1" id="KW-0812">Transmembrane</keyword>
<reference evidence="2 3" key="1">
    <citation type="submission" date="2024-09" db="EMBL/GenBank/DDBJ databases">
        <title>Laminarin stimulates single cell rates of sulfate reduction while oxygen inhibits transcriptomic activity in coastal marine sediment.</title>
        <authorList>
            <person name="Lindsay M."/>
            <person name="Orcutt B."/>
            <person name="Emerson D."/>
            <person name="Stepanauskas R."/>
            <person name="D'Angelo T."/>
        </authorList>
    </citation>
    <scope>NUCLEOTIDE SEQUENCE [LARGE SCALE GENOMIC DNA]</scope>
    <source>
        <strain evidence="2">SAG AM-311-K15</strain>
    </source>
</reference>
<feature type="transmembrane region" description="Helical" evidence="1">
    <location>
        <begin position="31"/>
        <end position="51"/>
    </location>
</feature>
<evidence type="ECO:0000256" key="1">
    <source>
        <dbReference type="SAM" id="Phobius"/>
    </source>
</evidence>
<proteinExistence type="predicted"/>
<evidence type="ECO:0000313" key="3">
    <source>
        <dbReference type="Proteomes" id="UP001594351"/>
    </source>
</evidence>
<protein>
    <recommendedName>
        <fullName evidence="4">ABC transporter permease</fullName>
    </recommendedName>
</protein>
<keyword evidence="1" id="KW-0472">Membrane</keyword>
<gene>
    <name evidence="2" type="ORF">ACFL27_25005</name>
</gene>
<feature type="transmembrane region" description="Helical" evidence="1">
    <location>
        <begin position="115"/>
        <end position="139"/>
    </location>
</feature>
<keyword evidence="3" id="KW-1185">Reference proteome</keyword>
<keyword evidence="1" id="KW-1133">Transmembrane helix</keyword>
<evidence type="ECO:0000313" key="2">
    <source>
        <dbReference type="EMBL" id="MFC1853469.1"/>
    </source>
</evidence>